<name>A0ABQ8KNH2_9APHY</name>
<dbReference type="RefSeq" id="XP_047781388.1">
    <property type="nucleotide sequence ID" value="XM_047919905.1"/>
</dbReference>
<proteinExistence type="predicted"/>
<gene>
    <name evidence="1" type="ORF">C8Q71DRAFT_695073</name>
</gene>
<reference evidence="1 2" key="1">
    <citation type="journal article" date="2021" name="Environ. Microbiol.">
        <title>Gene family expansions and transcriptome signatures uncover fungal adaptations to wood decay.</title>
        <authorList>
            <person name="Hage H."/>
            <person name="Miyauchi S."/>
            <person name="Viragh M."/>
            <person name="Drula E."/>
            <person name="Min B."/>
            <person name="Chaduli D."/>
            <person name="Navarro D."/>
            <person name="Favel A."/>
            <person name="Norest M."/>
            <person name="Lesage-Meessen L."/>
            <person name="Balint B."/>
            <person name="Merenyi Z."/>
            <person name="de Eugenio L."/>
            <person name="Morin E."/>
            <person name="Martinez A.T."/>
            <person name="Baldrian P."/>
            <person name="Stursova M."/>
            <person name="Martinez M.J."/>
            <person name="Novotny C."/>
            <person name="Magnuson J.K."/>
            <person name="Spatafora J.W."/>
            <person name="Maurice S."/>
            <person name="Pangilinan J."/>
            <person name="Andreopoulos W."/>
            <person name="LaButti K."/>
            <person name="Hundley H."/>
            <person name="Na H."/>
            <person name="Kuo A."/>
            <person name="Barry K."/>
            <person name="Lipzen A."/>
            <person name="Henrissat B."/>
            <person name="Riley R."/>
            <person name="Ahrendt S."/>
            <person name="Nagy L.G."/>
            <person name="Grigoriev I.V."/>
            <person name="Martin F."/>
            <person name="Rosso M.N."/>
        </authorList>
    </citation>
    <scope>NUCLEOTIDE SEQUENCE [LARGE SCALE GENOMIC DNA]</scope>
    <source>
        <strain evidence="1 2">CIRM-BRFM 1785</strain>
    </source>
</reference>
<accession>A0ABQ8KNH2</accession>
<dbReference type="Proteomes" id="UP000814176">
    <property type="component" value="Unassembled WGS sequence"/>
</dbReference>
<evidence type="ECO:0000313" key="1">
    <source>
        <dbReference type="EMBL" id="KAH9839738.1"/>
    </source>
</evidence>
<evidence type="ECO:0000313" key="2">
    <source>
        <dbReference type="Proteomes" id="UP000814176"/>
    </source>
</evidence>
<dbReference type="EMBL" id="JADCUA010000005">
    <property type="protein sequence ID" value="KAH9839738.1"/>
    <property type="molecule type" value="Genomic_DNA"/>
</dbReference>
<evidence type="ECO:0008006" key="3">
    <source>
        <dbReference type="Google" id="ProtNLM"/>
    </source>
</evidence>
<comment type="caution">
    <text evidence="1">The sequence shown here is derived from an EMBL/GenBank/DDBJ whole genome shotgun (WGS) entry which is preliminary data.</text>
</comment>
<protein>
    <recommendedName>
        <fullName evidence="3">SWIM-type domain-containing protein</fullName>
    </recommendedName>
</protein>
<dbReference type="GeneID" id="72000637"/>
<keyword evidence="2" id="KW-1185">Reference proteome</keyword>
<feature type="non-terminal residue" evidence="1">
    <location>
        <position position="200"/>
    </location>
</feature>
<organism evidence="1 2">
    <name type="scientific">Rhodofomes roseus</name>
    <dbReference type="NCBI Taxonomy" id="34475"/>
    <lineage>
        <taxon>Eukaryota</taxon>
        <taxon>Fungi</taxon>
        <taxon>Dikarya</taxon>
        <taxon>Basidiomycota</taxon>
        <taxon>Agaricomycotina</taxon>
        <taxon>Agaricomycetes</taxon>
        <taxon>Polyporales</taxon>
        <taxon>Rhodofomes</taxon>
    </lineage>
</organism>
<sequence>MLTTAKRYNVSFAAVKLDNQMKKSLPIWYHLGATKKLRRLNNTNVSNCLRDKHGITYVADLLAPTRRACYIEALRVSNDFLPTSCICTDCERDKAHGCKHPLRCCRGAAELLAQVRPKWNPTTDTTPDGLSLTRNRKTANQKAIQENGDVLFDPSLTTRGPLEEAFRVFVNPDTHDNPPAIRERRGRIVNDGEVTAYVHG</sequence>